<name>A0A017S1K9_ASPRC</name>
<dbReference type="RefSeq" id="XP_040634406.1">
    <property type="nucleotide sequence ID" value="XM_040785099.1"/>
</dbReference>
<proteinExistence type="predicted"/>
<dbReference type="HOGENOM" id="CLU_1922022_0_0_1"/>
<reference evidence="2" key="1">
    <citation type="journal article" date="2014" name="Nat. Commun.">
        <title>Genomic adaptations of the halophilic Dead Sea filamentous fungus Eurotium rubrum.</title>
        <authorList>
            <person name="Kis-Papo T."/>
            <person name="Weig A.R."/>
            <person name="Riley R."/>
            <person name="Persoh D."/>
            <person name="Salamov A."/>
            <person name="Sun H."/>
            <person name="Lipzen A."/>
            <person name="Wasser S.P."/>
            <person name="Rambold G."/>
            <person name="Grigoriev I.V."/>
            <person name="Nevo E."/>
        </authorList>
    </citation>
    <scope>NUCLEOTIDE SEQUENCE [LARGE SCALE GENOMIC DNA]</scope>
    <source>
        <strain evidence="2">CBS 135680</strain>
    </source>
</reference>
<dbReference type="OrthoDB" id="4479292at2759"/>
<keyword evidence="2" id="KW-1185">Reference proteome</keyword>
<dbReference type="EMBL" id="KK088454">
    <property type="protein sequence ID" value="EYE90716.1"/>
    <property type="molecule type" value="Genomic_DNA"/>
</dbReference>
<feature type="non-terminal residue" evidence="1">
    <location>
        <position position="1"/>
    </location>
</feature>
<dbReference type="GeneID" id="63700223"/>
<organism evidence="1 2">
    <name type="scientific">Aspergillus ruber (strain CBS 135680)</name>
    <dbReference type="NCBI Taxonomy" id="1388766"/>
    <lineage>
        <taxon>Eukaryota</taxon>
        <taxon>Fungi</taxon>
        <taxon>Dikarya</taxon>
        <taxon>Ascomycota</taxon>
        <taxon>Pezizomycotina</taxon>
        <taxon>Eurotiomycetes</taxon>
        <taxon>Eurotiomycetidae</taxon>
        <taxon>Eurotiales</taxon>
        <taxon>Aspergillaceae</taxon>
        <taxon>Aspergillus</taxon>
        <taxon>Aspergillus subgen. Aspergillus</taxon>
    </lineage>
</organism>
<evidence type="ECO:0000313" key="1">
    <source>
        <dbReference type="EMBL" id="EYE90716.1"/>
    </source>
</evidence>
<gene>
    <name evidence="1" type="ORF">EURHEDRAFT_466458</name>
</gene>
<accession>A0A017S1K9</accession>
<sequence>LNHCCQGHGNIHDNLSDDQIKLICGSLAGGAGQAVSTIIEVVESKVCTEAGTGHPLQSCKTIVGFIKGTGQGFTTIEVNNYCPAFLSLFVGCKGNNAKAYAENNKIEMTAFNSQKDYNCDTTKEKCIETTVG</sequence>
<protein>
    <submittedName>
        <fullName evidence="1">Uncharacterized protein</fullName>
    </submittedName>
</protein>
<evidence type="ECO:0000313" key="2">
    <source>
        <dbReference type="Proteomes" id="UP000019804"/>
    </source>
</evidence>
<dbReference type="AlphaFoldDB" id="A0A017S1K9"/>
<dbReference type="Proteomes" id="UP000019804">
    <property type="component" value="Unassembled WGS sequence"/>
</dbReference>